<dbReference type="PANTHER" id="PTHR30024:SF47">
    <property type="entry name" value="TAURINE-BINDING PERIPLASMIC PROTEIN"/>
    <property type="match status" value="1"/>
</dbReference>
<organism evidence="5 6">
    <name type="scientific">Peptococcus simiae</name>
    <dbReference type="NCBI Taxonomy" id="1643805"/>
    <lineage>
        <taxon>Bacteria</taxon>
        <taxon>Bacillati</taxon>
        <taxon>Bacillota</taxon>
        <taxon>Clostridia</taxon>
        <taxon>Eubacteriales</taxon>
        <taxon>Peptococcaceae</taxon>
        <taxon>Peptococcus</taxon>
    </lineage>
</organism>
<dbReference type="SUPFAM" id="SSF53850">
    <property type="entry name" value="Periplasmic binding protein-like II"/>
    <property type="match status" value="1"/>
</dbReference>
<evidence type="ECO:0000313" key="5">
    <source>
        <dbReference type="EMBL" id="MFM9414012.1"/>
    </source>
</evidence>
<feature type="signal peptide" evidence="4">
    <location>
        <begin position="1"/>
        <end position="22"/>
    </location>
</feature>
<name>A0ABW9GZH5_9FIRM</name>
<dbReference type="PROSITE" id="PS51257">
    <property type="entry name" value="PROKAR_LIPOPROTEIN"/>
    <property type="match status" value="1"/>
</dbReference>
<reference evidence="5 6" key="1">
    <citation type="journal article" date="2016" name="Int. J. Syst. Evol. Microbiol.">
        <title>Peptococcus simiae sp. nov., isolated from rhesus macaque faeces and emended description of the genus Peptococcus.</title>
        <authorList>
            <person name="Shkoporov A.N."/>
            <person name="Efimov B.A."/>
            <person name="Kondova I."/>
            <person name="Ouwerling B."/>
            <person name="Chaplin A.V."/>
            <person name="Shcherbakova V.A."/>
            <person name="Langermans J.A.M."/>
        </authorList>
    </citation>
    <scope>NUCLEOTIDE SEQUENCE [LARGE SCALE GENOMIC DNA]</scope>
    <source>
        <strain evidence="5 6">M108</strain>
    </source>
</reference>
<sequence>MKKISPLVAVLLAVTLLVTGCAGSPSSSDEATSSAVAETLPIKVATLAQIDAWPLVNAVQDGATDRYGLQITDKDMTIFDSGMEAVEGIPAKAFTLADIGQLPALMAASRYKAKIVGVAAEESAANAILARADSPVFNEGNSAEAVRGATVLVTSVSSAHQLLAAWLQDLGLTENDITIRTVEQQTAISAFEAGDGDFLVLWSPALYRALDKGFKVVKTAADLGLPSYMFYVVPENISADESEAVARFLAMTDGQVASYQAGGGGIHTSVKDFFKSYAGMTISDNDVTEEINRHQLYRIDEQLALFENGSLETTLADLAEDQVANDKLAAEDVALAKENHFYLDKRFLEAARGYAK</sequence>
<gene>
    <name evidence="5" type="ORF">ACKQTC_06500</name>
</gene>
<keyword evidence="6" id="KW-1185">Reference proteome</keyword>
<protein>
    <submittedName>
        <fullName evidence="5">ABC transporter substrate-binding protein</fullName>
    </submittedName>
</protein>
<evidence type="ECO:0000256" key="3">
    <source>
        <dbReference type="ARBA" id="ARBA00022729"/>
    </source>
</evidence>
<evidence type="ECO:0000256" key="2">
    <source>
        <dbReference type="ARBA" id="ARBA00010742"/>
    </source>
</evidence>
<feature type="chain" id="PRO_5046756591" evidence="4">
    <location>
        <begin position="23"/>
        <end position="356"/>
    </location>
</feature>
<dbReference type="PANTHER" id="PTHR30024">
    <property type="entry name" value="ALIPHATIC SULFONATES-BINDING PROTEIN-RELATED"/>
    <property type="match status" value="1"/>
</dbReference>
<dbReference type="Pfam" id="PF12974">
    <property type="entry name" value="Phosphonate-bd"/>
    <property type="match status" value="1"/>
</dbReference>
<dbReference type="EMBL" id="JBJUVG010000008">
    <property type="protein sequence ID" value="MFM9414012.1"/>
    <property type="molecule type" value="Genomic_DNA"/>
</dbReference>
<comment type="caution">
    <text evidence="5">The sequence shown here is derived from an EMBL/GenBank/DDBJ whole genome shotgun (WGS) entry which is preliminary data.</text>
</comment>
<keyword evidence="3 4" id="KW-0732">Signal</keyword>
<evidence type="ECO:0000256" key="1">
    <source>
        <dbReference type="ARBA" id="ARBA00004418"/>
    </source>
</evidence>
<comment type="subcellular location">
    <subcellularLocation>
        <location evidence="1">Periplasm</location>
    </subcellularLocation>
</comment>
<comment type="similarity">
    <text evidence="2">Belongs to the bacterial solute-binding protein SsuA/TauA family.</text>
</comment>
<accession>A0ABW9GZH5</accession>
<evidence type="ECO:0000313" key="6">
    <source>
        <dbReference type="Proteomes" id="UP001631949"/>
    </source>
</evidence>
<proteinExistence type="inferred from homology"/>
<dbReference type="RefSeq" id="WP_408977625.1">
    <property type="nucleotide sequence ID" value="NZ_JBJUVG010000008.1"/>
</dbReference>
<dbReference type="Gene3D" id="3.40.190.10">
    <property type="entry name" value="Periplasmic binding protein-like II"/>
    <property type="match status" value="2"/>
</dbReference>
<evidence type="ECO:0000256" key="4">
    <source>
        <dbReference type="SAM" id="SignalP"/>
    </source>
</evidence>
<dbReference type="Proteomes" id="UP001631949">
    <property type="component" value="Unassembled WGS sequence"/>
</dbReference>